<dbReference type="SUPFAM" id="SSF53335">
    <property type="entry name" value="S-adenosyl-L-methionine-dependent methyltransferases"/>
    <property type="match status" value="1"/>
</dbReference>
<feature type="domain" description="Methyltransferase regulatory" evidence="2">
    <location>
        <begin position="220"/>
        <end position="302"/>
    </location>
</feature>
<dbReference type="InterPro" id="IPR013217">
    <property type="entry name" value="Methyltransf_12"/>
</dbReference>
<evidence type="ECO:0000259" key="1">
    <source>
        <dbReference type="Pfam" id="PF08242"/>
    </source>
</evidence>
<keyword evidence="3" id="KW-0808">Transferase</keyword>
<dbReference type="InterPro" id="IPR029063">
    <property type="entry name" value="SAM-dependent_MTases_sf"/>
</dbReference>
<evidence type="ECO:0000313" key="4">
    <source>
        <dbReference type="Proteomes" id="UP000324065"/>
    </source>
</evidence>
<accession>A0A5M6IGA4</accession>
<sequence length="529" mass="56503">MALGHDGYVNDLPYTSNAFVGLSPVNLRLPALVAGVDVAPFERGGVMWELGCGYGNGLISAAAAYPECQFVGVDFNPAHIAGGRRRIATLGLTNIELLEADFAELAARPGSLPPCDLAVIHGVYSWVGAPVRAALQDLLRQGVRSGGLVFLSYNVLPGSQDMAVFQRALLEASRLSVGRSDVRLEAAKDRIKALRAAGAGQLVRDGLMKELFEKIESAPTAYLVHEYMNESWDALYHSQVAADMAAARLDYAGSAVPHENFPNAMLTPAQLEALEDIALPAVRETLRDMFLQRILRRDLYMRGLTRMSGAGREEVLRDQLFCAASRQDGNPVTLNWPAGEVEVPAPYLQAGQVLWRDGPTSLRALLDGPLAGSGSSAAEAVAILVSSGLAWPCLPPPSSEVSAVVQRAVFDLAERACRLGLGESGAVPAPRVGSELPVGGLEARVLDGLWQGVPNDTPALVEHVWAPFEAAGEWLVHKGERIEDGAQCRAVLTEMLDRLRPERIPLWRGLGMLPPEGTVPAGSGGTPRP</sequence>
<name>A0A5M6IGA4_9PROT</name>
<dbReference type="GO" id="GO:0008168">
    <property type="term" value="F:methyltransferase activity"/>
    <property type="evidence" value="ECO:0007669"/>
    <property type="project" value="UniProtKB-KW"/>
</dbReference>
<dbReference type="Proteomes" id="UP000324065">
    <property type="component" value="Unassembled WGS sequence"/>
</dbReference>
<reference evidence="3 4" key="1">
    <citation type="submission" date="2019-09" db="EMBL/GenBank/DDBJ databases">
        <title>Genome sequence of Roseospira marina, one of the more divergent members of the non-sulfur purple photosynthetic bacterial family, the Rhodospirillaceae.</title>
        <authorList>
            <person name="Meyer T."/>
            <person name="Kyndt J."/>
        </authorList>
    </citation>
    <scope>NUCLEOTIDE SEQUENCE [LARGE SCALE GENOMIC DNA]</scope>
    <source>
        <strain evidence="3 4">DSM 15113</strain>
    </source>
</reference>
<keyword evidence="4" id="KW-1185">Reference proteome</keyword>
<dbReference type="Gene3D" id="3.40.50.150">
    <property type="entry name" value="Vaccinia Virus protein VP39"/>
    <property type="match status" value="1"/>
</dbReference>
<comment type="caution">
    <text evidence="3">The sequence shown here is derived from an EMBL/GenBank/DDBJ whole genome shotgun (WGS) entry which is preliminary data.</text>
</comment>
<keyword evidence="3" id="KW-0489">Methyltransferase</keyword>
<evidence type="ECO:0000259" key="2">
    <source>
        <dbReference type="Pfam" id="PF10119"/>
    </source>
</evidence>
<feature type="domain" description="Methyltransferase type 12" evidence="1">
    <location>
        <begin position="49"/>
        <end position="147"/>
    </location>
</feature>
<protein>
    <submittedName>
        <fullName evidence="3">Methyltransferase domain-containing protein</fullName>
    </submittedName>
</protein>
<dbReference type="InterPro" id="IPR018773">
    <property type="entry name" value="MeTrfase_reg_dom_prd"/>
</dbReference>
<dbReference type="RefSeq" id="WP_150060928.1">
    <property type="nucleotide sequence ID" value="NZ_JACHII010000003.1"/>
</dbReference>
<organism evidence="3 4">
    <name type="scientific">Roseospira marina</name>
    <dbReference type="NCBI Taxonomy" id="140057"/>
    <lineage>
        <taxon>Bacteria</taxon>
        <taxon>Pseudomonadati</taxon>
        <taxon>Pseudomonadota</taxon>
        <taxon>Alphaproteobacteria</taxon>
        <taxon>Rhodospirillales</taxon>
        <taxon>Rhodospirillaceae</taxon>
        <taxon>Roseospira</taxon>
    </lineage>
</organism>
<dbReference type="AlphaFoldDB" id="A0A5M6IGA4"/>
<evidence type="ECO:0000313" key="3">
    <source>
        <dbReference type="EMBL" id="KAA5606917.1"/>
    </source>
</evidence>
<dbReference type="Pfam" id="PF10119">
    <property type="entry name" value="MethyTransf_Reg"/>
    <property type="match status" value="1"/>
</dbReference>
<dbReference type="OrthoDB" id="5298787at2"/>
<proteinExistence type="predicted"/>
<dbReference type="Pfam" id="PF08242">
    <property type="entry name" value="Methyltransf_12"/>
    <property type="match status" value="1"/>
</dbReference>
<dbReference type="CDD" id="cd02440">
    <property type="entry name" value="AdoMet_MTases"/>
    <property type="match status" value="1"/>
</dbReference>
<dbReference type="EMBL" id="VWPJ01000002">
    <property type="protein sequence ID" value="KAA5606917.1"/>
    <property type="molecule type" value="Genomic_DNA"/>
</dbReference>
<dbReference type="GO" id="GO:0032259">
    <property type="term" value="P:methylation"/>
    <property type="evidence" value="ECO:0007669"/>
    <property type="project" value="UniProtKB-KW"/>
</dbReference>
<gene>
    <name evidence="3" type="ORF">F1188_03100</name>
</gene>